<name>A0A2I1E858_9GLOM</name>
<comment type="caution">
    <text evidence="7">The sequence shown here is derived from an EMBL/GenBank/DDBJ whole genome shotgun (WGS) entry which is preliminary data.</text>
</comment>
<keyword evidence="6" id="KW-0732">Signal</keyword>
<dbReference type="GO" id="GO:0005886">
    <property type="term" value="C:plasma membrane"/>
    <property type="evidence" value="ECO:0007669"/>
    <property type="project" value="TreeGrafter"/>
</dbReference>
<evidence type="ECO:0000313" key="9">
    <source>
        <dbReference type="Proteomes" id="UP000232688"/>
    </source>
</evidence>
<evidence type="ECO:0000256" key="2">
    <source>
        <dbReference type="ARBA" id="ARBA00022692"/>
    </source>
</evidence>
<reference evidence="7 9" key="3">
    <citation type="submission" date="2017-10" db="EMBL/GenBank/DDBJ databases">
        <title>Genome analyses suggest a sexual origin of heterokaryosis in a supposedly ancient asexual fungus.</title>
        <authorList>
            <person name="Corradi N."/>
            <person name="Sedzielewska K."/>
            <person name="Noel J."/>
            <person name="Charron P."/>
            <person name="Farinelli L."/>
            <person name="Marton T."/>
            <person name="Kruger M."/>
            <person name="Pelin A."/>
            <person name="Brachmann A."/>
            <person name="Corradi N."/>
        </authorList>
    </citation>
    <scope>NUCLEOTIDE SEQUENCE [LARGE SCALE GENOMIC DNA]</scope>
    <source>
        <strain evidence="7 9">A1</strain>
    </source>
</reference>
<dbReference type="Proteomes" id="UP000233469">
    <property type="component" value="Unassembled WGS sequence"/>
</dbReference>
<feature type="transmembrane region" description="Helical" evidence="5">
    <location>
        <begin position="244"/>
        <end position="264"/>
    </location>
</feature>
<feature type="signal peptide" evidence="6">
    <location>
        <begin position="1"/>
        <end position="25"/>
    </location>
</feature>
<dbReference type="Proteomes" id="UP000232688">
    <property type="component" value="Unassembled WGS sequence"/>
</dbReference>
<dbReference type="PANTHER" id="PTHR23112">
    <property type="entry name" value="G PROTEIN-COUPLED RECEPTOR 157-RELATED"/>
    <property type="match status" value="1"/>
</dbReference>
<evidence type="ECO:0000313" key="7">
    <source>
        <dbReference type="EMBL" id="PKC68195.1"/>
    </source>
</evidence>
<protein>
    <recommendedName>
        <fullName evidence="11">G-protein coupled receptors family 1 profile domain-containing protein</fullName>
    </recommendedName>
</protein>
<feature type="chain" id="PRO_5014289441" description="G-protein coupled receptors family 1 profile domain-containing protein" evidence="6">
    <location>
        <begin position="26"/>
        <end position="343"/>
    </location>
</feature>
<feature type="transmembrane region" description="Helical" evidence="5">
    <location>
        <begin position="276"/>
        <end position="295"/>
    </location>
</feature>
<comment type="subcellular location">
    <subcellularLocation>
        <location evidence="1">Membrane</location>
        <topology evidence="1">Multi-pass membrane protein</topology>
    </subcellularLocation>
</comment>
<dbReference type="VEuPathDB" id="FungiDB:RhiirA1_534351"/>
<feature type="transmembrane region" description="Helical" evidence="5">
    <location>
        <begin position="35"/>
        <end position="59"/>
    </location>
</feature>
<evidence type="ECO:0008006" key="11">
    <source>
        <dbReference type="Google" id="ProtNLM"/>
    </source>
</evidence>
<dbReference type="Gene3D" id="1.20.1070.10">
    <property type="entry name" value="Rhodopsin 7-helix transmembrane proteins"/>
    <property type="match status" value="1"/>
</dbReference>
<dbReference type="OrthoDB" id="2344493at2759"/>
<evidence type="ECO:0000256" key="5">
    <source>
        <dbReference type="SAM" id="Phobius"/>
    </source>
</evidence>
<feature type="transmembrane region" description="Helical" evidence="5">
    <location>
        <begin position="155"/>
        <end position="174"/>
    </location>
</feature>
<proteinExistence type="predicted"/>
<reference evidence="9 10" key="2">
    <citation type="submission" date="2017-10" db="EMBL/GenBank/DDBJ databases">
        <title>Extensive intraspecific genome diversity in a model arbuscular mycorrhizal fungus.</title>
        <authorList>
            <person name="Chen E.C.H."/>
            <person name="Morin E."/>
            <person name="Baudet D."/>
            <person name="Noel J."/>
            <person name="Ndikumana S."/>
            <person name="Charron P."/>
            <person name="St-Onge C."/>
            <person name="Giorgi J."/>
            <person name="Grigoriev I.V."/>
            <person name="Roux C."/>
            <person name="Martin F.M."/>
            <person name="Corradi N."/>
        </authorList>
    </citation>
    <scope>NUCLEOTIDE SEQUENCE [LARGE SCALE GENOMIC DNA]</scope>
    <source>
        <strain evidence="7 9">A1</strain>
        <strain evidence="8 10">C2</strain>
    </source>
</reference>
<feature type="transmembrane region" description="Helical" evidence="5">
    <location>
        <begin position="194"/>
        <end position="214"/>
    </location>
</feature>
<feature type="transmembrane region" description="Helical" evidence="5">
    <location>
        <begin position="79"/>
        <end position="104"/>
    </location>
</feature>
<evidence type="ECO:0000313" key="8">
    <source>
        <dbReference type="EMBL" id="PKK68456.1"/>
    </source>
</evidence>
<dbReference type="PANTHER" id="PTHR23112:SF0">
    <property type="entry name" value="TRANSMEMBRANE PROTEIN 116"/>
    <property type="match status" value="1"/>
</dbReference>
<keyword evidence="2 5" id="KW-0812">Transmembrane</keyword>
<dbReference type="GO" id="GO:0007189">
    <property type="term" value="P:adenylate cyclase-activating G protein-coupled receptor signaling pathway"/>
    <property type="evidence" value="ECO:0007669"/>
    <property type="project" value="TreeGrafter"/>
</dbReference>
<organism evidence="7 9">
    <name type="scientific">Rhizophagus irregularis</name>
    <dbReference type="NCBI Taxonomy" id="588596"/>
    <lineage>
        <taxon>Eukaryota</taxon>
        <taxon>Fungi</taxon>
        <taxon>Fungi incertae sedis</taxon>
        <taxon>Mucoromycota</taxon>
        <taxon>Glomeromycotina</taxon>
        <taxon>Glomeromycetes</taxon>
        <taxon>Glomerales</taxon>
        <taxon>Glomeraceae</taxon>
        <taxon>Rhizophagus</taxon>
    </lineage>
</organism>
<keyword evidence="4 5" id="KW-0472">Membrane</keyword>
<dbReference type="EMBL" id="LLXL01000839">
    <property type="protein sequence ID" value="PKK68456.1"/>
    <property type="molecule type" value="Genomic_DNA"/>
</dbReference>
<dbReference type="VEuPathDB" id="FungiDB:RhiirFUN_013174"/>
<accession>A0A2I1E858</accession>
<dbReference type="AlphaFoldDB" id="A0A2I1E858"/>
<gene>
    <name evidence="7" type="ORF">RhiirA1_534351</name>
    <name evidence="8" type="ORF">RhiirC2_851424</name>
</gene>
<dbReference type="GO" id="GO:0004930">
    <property type="term" value="F:G protein-coupled receptor activity"/>
    <property type="evidence" value="ECO:0007669"/>
    <property type="project" value="TreeGrafter"/>
</dbReference>
<feature type="transmembrane region" description="Helical" evidence="5">
    <location>
        <begin position="124"/>
        <end position="143"/>
    </location>
</feature>
<evidence type="ECO:0000256" key="1">
    <source>
        <dbReference type="ARBA" id="ARBA00004141"/>
    </source>
</evidence>
<dbReference type="VEuPathDB" id="FungiDB:FUN_016441"/>
<evidence type="ECO:0000256" key="3">
    <source>
        <dbReference type="ARBA" id="ARBA00022989"/>
    </source>
</evidence>
<reference evidence="8 10" key="1">
    <citation type="submission" date="2016-04" db="EMBL/GenBank/DDBJ databases">
        <title>Genome analyses suggest a sexual origin of heterokaryosis in a supposedly ancient asexual fungus.</title>
        <authorList>
            <person name="Ropars J."/>
            <person name="Sedzielewska K."/>
            <person name="Noel J."/>
            <person name="Charron P."/>
            <person name="Farinelli L."/>
            <person name="Marton T."/>
            <person name="Kruger M."/>
            <person name="Pelin A."/>
            <person name="Brachmann A."/>
            <person name="Corradi N."/>
        </authorList>
    </citation>
    <scope>NUCLEOTIDE SEQUENCE [LARGE SCALE GENOMIC DNA]</scope>
    <source>
        <strain evidence="8 10">C2</strain>
    </source>
</reference>
<evidence type="ECO:0000256" key="6">
    <source>
        <dbReference type="SAM" id="SignalP"/>
    </source>
</evidence>
<dbReference type="SUPFAM" id="SSF81321">
    <property type="entry name" value="Family A G protein-coupled receptor-like"/>
    <property type="match status" value="1"/>
</dbReference>
<evidence type="ECO:0000256" key="4">
    <source>
        <dbReference type="ARBA" id="ARBA00023136"/>
    </source>
</evidence>
<sequence length="343" mass="39123">MKTLHPRSSCSLLIILLMSIQKVSSQQLNRTYSIGLYILAIPCIICNQLSLAGCFYVLFGTFRRWRAAPTRLVPMTLRIPFYIAITDLLLYTMNFPNILFTLIFHHPWPDPICGIIGFASNLFMNLNMTLSLMLSIFIYVRVCRNEYFLLGPYDWKLILVVLISSVLLASFSSNDYGNDTWWCASSHKKVSYKVLFSTSAIIIITLFCYIKVMLKINLIEKTISEESGVTDVTHKKLVEINYKFGTKVVTYIIIFVLQWVFSFPYHITRLNHDRSVWTFILFGISVNSGGILNGIQYHLNGGWKIKPNTSNNTDLNSGQLEQITVTTTEDCNLTTISSPSLTK</sequence>
<dbReference type="CDD" id="cd00637">
    <property type="entry name" value="7tm_classA_rhodopsin-like"/>
    <property type="match status" value="1"/>
</dbReference>
<keyword evidence="3 5" id="KW-1133">Transmembrane helix</keyword>
<evidence type="ECO:0000313" key="10">
    <source>
        <dbReference type="Proteomes" id="UP000233469"/>
    </source>
</evidence>
<dbReference type="EMBL" id="LLXH01000347">
    <property type="protein sequence ID" value="PKC68195.1"/>
    <property type="molecule type" value="Genomic_DNA"/>
</dbReference>